<evidence type="ECO:0000256" key="4">
    <source>
        <dbReference type="ARBA" id="ARBA00023163"/>
    </source>
</evidence>
<gene>
    <name evidence="5" type="ORF">CAL28_26555</name>
</gene>
<evidence type="ECO:0000313" key="5">
    <source>
        <dbReference type="EMBL" id="OZI62706.1"/>
    </source>
</evidence>
<keyword evidence="2" id="KW-0805">Transcription regulation</keyword>
<dbReference type="Gene3D" id="1.10.10.10">
    <property type="entry name" value="Winged helix-like DNA-binding domain superfamily/Winged helix DNA-binding domain"/>
    <property type="match status" value="1"/>
</dbReference>
<dbReference type="GO" id="GO:0045892">
    <property type="term" value="P:negative regulation of DNA-templated transcription"/>
    <property type="evidence" value="ECO:0007669"/>
    <property type="project" value="InterPro"/>
</dbReference>
<dbReference type="InterPro" id="IPR036388">
    <property type="entry name" value="WH-like_DNA-bd_sf"/>
</dbReference>
<evidence type="ECO:0000256" key="2">
    <source>
        <dbReference type="ARBA" id="ARBA00023015"/>
    </source>
</evidence>
<dbReference type="AlphaFoldDB" id="A0A261ULD8"/>
<dbReference type="InterPro" id="IPR005650">
    <property type="entry name" value="BlaI_family"/>
</dbReference>
<evidence type="ECO:0000256" key="3">
    <source>
        <dbReference type="ARBA" id="ARBA00023125"/>
    </source>
</evidence>
<dbReference type="OrthoDB" id="279010at2"/>
<keyword evidence="6" id="KW-1185">Reference proteome</keyword>
<dbReference type="InterPro" id="IPR036390">
    <property type="entry name" value="WH_DNA-bd_sf"/>
</dbReference>
<keyword evidence="3" id="KW-0238">DNA-binding</keyword>
<comment type="similarity">
    <text evidence="1">Belongs to the BlaI transcriptional regulatory family.</text>
</comment>
<comment type="caution">
    <text evidence="5">The sequence shown here is derived from an EMBL/GenBank/DDBJ whole genome shotgun (WGS) entry which is preliminary data.</text>
</comment>
<evidence type="ECO:0000313" key="6">
    <source>
        <dbReference type="Proteomes" id="UP000215767"/>
    </source>
</evidence>
<dbReference type="Pfam" id="PF03965">
    <property type="entry name" value="Penicillinase_R"/>
    <property type="match status" value="1"/>
</dbReference>
<protein>
    <submittedName>
        <fullName evidence="5">BlaI/MecI/CopY family transcriptional regulator</fullName>
    </submittedName>
</protein>
<dbReference type="GO" id="GO:0003677">
    <property type="term" value="F:DNA binding"/>
    <property type="evidence" value="ECO:0007669"/>
    <property type="project" value="UniProtKB-KW"/>
</dbReference>
<dbReference type="EMBL" id="NEVS01000004">
    <property type="protein sequence ID" value="OZI62706.1"/>
    <property type="molecule type" value="Genomic_DNA"/>
</dbReference>
<proteinExistence type="inferred from homology"/>
<dbReference type="RefSeq" id="WP_094844078.1">
    <property type="nucleotide sequence ID" value="NZ_NEVS01000004.1"/>
</dbReference>
<dbReference type="Proteomes" id="UP000215767">
    <property type="component" value="Unassembled WGS sequence"/>
</dbReference>
<accession>A0A261ULD8</accession>
<reference evidence="6" key="1">
    <citation type="submission" date="2017-05" db="EMBL/GenBank/DDBJ databases">
        <title>Complete and WGS of Bordetella genogroups.</title>
        <authorList>
            <person name="Spilker T."/>
            <person name="Lipuma J."/>
        </authorList>
    </citation>
    <scope>NUCLEOTIDE SEQUENCE [LARGE SCALE GENOMIC DNA]</scope>
    <source>
        <strain evidence="6">AU8856</strain>
    </source>
</reference>
<dbReference type="SUPFAM" id="SSF46785">
    <property type="entry name" value="Winged helix' DNA-binding domain"/>
    <property type="match status" value="1"/>
</dbReference>
<keyword evidence="4" id="KW-0804">Transcription</keyword>
<organism evidence="5 6">
    <name type="scientific">Bordetella genomosp. 11</name>
    <dbReference type="NCBI Taxonomy" id="1416808"/>
    <lineage>
        <taxon>Bacteria</taxon>
        <taxon>Pseudomonadati</taxon>
        <taxon>Pseudomonadota</taxon>
        <taxon>Betaproteobacteria</taxon>
        <taxon>Burkholderiales</taxon>
        <taxon>Alcaligenaceae</taxon>
        <taxon>Bordetella</taxon>
    </lineage>
</organism>
<evidence type="ECO:0000256" key="1">
    <source>
        <dbReference type="ARBA" id="ARBA00011046"/>
    </source>
</evidence>
<sequence>MTITPPSTRPTPAELHVLRALWAIGPATVKQAHQAMQRERPDLSYAAVLRQMQIMHAKGLLNRDASERSHVYAPVHTQNALQAGLLKDLIQKVFSGSGKALVLAALRAHVTREERAEIEQFLQGERP</sequence>
<name>A0A261ULD8_9BORD</name>